<proteinExistence type="predicted"/>
<dbReference type="AlphaFoldDB" id="L8JS74"/>
<reference evidence="2 3" key="1">
    <citation type="submission" date="2012-12" db="EMBL/GenBank/DDBJ databases">
        <title>Genome assembly of Fulvivirga imtechensis AK7.</title>
        <authorList>
            <person name="Nupur N."/>
            <person name="Khatri I."/>
            <person name="Kumar R."/>
            <person name="Subramanian S."/>
            <person name="Pinnaka A."/>
        </authorList>
    </citation>
    <scope>NUCLEOTIDE SEQUENCE [LARGE SCALE GENOMIC DNA]</scope>
    <source>
        <strain evidence="2 3">AK7</strain>
    </source>
</reference>
<sequence>MKTLIKTIAAALIFGVVAFNQSAVAQVEDQGDQTMEQKQTPQQGEKVEVQITQLPSAVNESIQADYADRKASKAYKTTDPRTGAVVYEIHFINPQGVTEAVKFDEEGEEVEDDL</sequence>
<feature type="signal peptide" evidence="1">
    <location>
        <begin position="1"/>
        <end position="25"/>
    </location>
</feature>
<organism evidence="2 3">
    <name type="scientific">Fulvivirga imtechensis AK7</name>
    <dbReference type="NCBI Taxonomy" id="1237149"/>
    <lineage>
        <taxon>Bacteria</taxon>
        <taxon>Pseudomonadati</taxon>
        <taxon>Bacteroidota</taxon>
        <taxon>Cytophagia</taxon>
        <taxon>Cytophagales</taxon>
        <taxon>Fulvivirgaceae</taxon>
        <taxon>Fulvivirga</taxon>
    </lineage>
</organism>
<evidence type="ECO:0008006" key="4">
    <source>
        <dbReference type="Google" id="ProtNLM"/>
    </source>
</evidence>
<evidence type="ECO:0000313" key="3">
    <source>
        <dbReference type="Proteomes" id="UP000011135"/>
    </source>
</evidence>
<accession>L8JS74</accession>
<evidence type="ECO:0000256" key="1">
    <source>
        <dbReference type="SAM" id="SignalP"/>
    </source>
</evidence>
<keyword evidence="1" id="KW-0732">Signal</keyword>
<gene>
    <name evidence="2" type="ORF">C900_03198</name>
</gene>
<name>L8JS74_9BACT</name>
<feature type="chain" id="PRO_5003993407" description="PepSY domain-containing protein" evidence="1">
    <location>
        <begin position="26"/>
        <end position="114"/>
    </location>
</feature>
<comment type="caution">
    <text evidence="2">The sequence shown here is derived from an EMBL/GenBank/DDBJ whole genome shotgun (WGS) entry which is preliminary data.</text>
</comment>
<dbReference type="Proteomes" id="UP000011135">
    <property type="component" value="Unassembled WGS sequence"/>
</dbReference>
<dbReference type="SUPFAM" id="SSF160574">
    <property type="entry name" value="BT0923-like"/>
    <property type="match status" value="1"/>
</dbReference>
<dbReference type="EMBL" id="AMZN01000046">
    <property type="protein sequence ID" value="ELR71068.1"/>
    <property type="molecule type" value="Genomic_DNA"/>
</dbReference>
<protein>
    <recommendedName>
        <fullName evidence="4">PepSY domain-containing protein</fullName>
    </recommendedName>
</protein>
<evidence type="ECO:0000313" key="2">
    <source>
        <dbReference type="EMBL" id="ELR71068.1"/>
    </source>
</evidence>
<keyword evidence="3" id="KW-1185">Reference proteome</keyword>